<protein>
    <submittedName>
        <fullName evidence="2">Uncharacterized protein</fullName>
    </submittedName>
</protein>
<feature type="transmembrane region" description="Helical" evidence="1">
    <location>
        <begin position="180"/>
        <end position="200"/>
    </location>
</feature>
<evidence type="ECO:0000313" key="2">
    <source>
        <dbReference type="EMBL" id="KYD07928.1"/>
    </source>
</evidence>
<evidence type="ECO:0000256" key="1">
    <source>
        <dbReference type="SAM" id="Phobius"/>
    </source>
</evidence>
<sequence length="202" mass="23321">MFKIKNGFRFFLQSNLVLCFMILLLFVNYKQWESDGSVTVIIFILGFEFLIILLSILACFSPKTNKVNNQNKTKRKWTKNEFIAIILALFVCTLIALPFLGINISIPSSYVSIILIANCIFAFFSIFVQKAVMILYQSNVHNECKSILDFFYKYMTILFSGINYHGQKVLSGLPFALNKLFAIVFLLVLLWQFFIPVGIFEQ</sequence>
<dbReference type="KEGG" id="hspo:JGZ69_07050"/>
<feature type="transmembrane region" description="Helical" evidence="1">
    <location>
        <begin position="110"/>
        <end position="128"/>
    </location>
</feature>
<gene>
    <name evidence="2" type="ORF">B4102_0562</name>
    <name evidence="3" type="ORF">JGZ69_07050</name>
</gene>
<evidence type="ECO:0000313" key="3">
    <source>
        <dbReference type="EMBL" id="QQX26585.1"/>
    </source>
</evidence>
<dbReference type="OrthoDB" id="2877974at2"/>
<dbReference type="EMBL" id="CP066701">
    <property type="protein sequence ID" value="QQX26585.1"/>
    <property type="molecule type" value="Genomic_DNA"/>
</dbReference>
<dbReference type="RefSeq" id="WP_084347587.1">
    <property type="nucleotide sequence ID" value="NZ_CP066701.1"/>
</dbReference>
<evidence type="ECO:0000313" key="4">
    <source>
        <dbReference type="Proteomes" id="UP000075666"/>
    </source>
</evidence>
<dbReference type="EMBL" id="LQYN01000039">
    <property type="protein sequence ID" value="KYD07928.1"/>
    <property type="molecule type" value="Genomic_DNA"/>
</dbReference>
<keyword evidence="1" id="KW-0472">Membrane</keyword>
<proteinExistence type="predicted"/>
<dbReference type="Proteomes" id="UP000075666">
    <property type="component" value="Unassembled WGS sequence"/>
</dbReference>
<reference evidence="2 4" key="1">
    <citation type="submission" date="2016-01" db="EMBL/GenBank/DDBJ databases">
        <title>Genome Sequences of Twelve Sporeforming Bacillus Species Isolated from Foods.</title>
        <authorList>
            <person name="Berendsen E.M."/>
            <person name="Wells-Bennik M.H."/>
            <person name="Krawcyk A.O."/>
            <person name="De Jong A."/>
            <person name="Holsappel S."/>
            <person name="Eijlander R.T."/>
            <person name="Kuipers O.P."/>
        </authorList>
    </citation>
    <scope>NUCLEOTIDE SEQUENCE [LARGE SCALE GENOMIC DNA]</scope>
    <source>
        <strain evidence="2 4">B4102</strain>
    </source>
</reference>
<feature type="transmembrane region" description="Helical" evidence="1">
    <location>
        <begin position="39"/>
        <end position="61"/>
    </location>
</feature>
<name>A0A150L6J4_9BACI</name>
<keyword evidence="4" id="KW-1185">Reference proteome</keyword>
<feature type="transmembrane region" description="Helical" evidence="1">
    <location>
        <begin position="82"/>
        <end position="104"/>
    </location>
</feature>
<dbReference type="Proteomes" id="UP000595512">
    <property type="component" value="Chromosome"/>
</dbReference>
<reference evidence="3 5" key="2">
    <citation type="submission" date="2020-12" db="EMBL/GenBank/DDBJ databases">
        <title>Taxonomic evaluation of the Bacillus sporothermodurans group of bacteria based on whole genome sequences.</title>
        <authorList>
            <person name="Fiedler G."/>
            <person name="Herbstmann A.-D."/>
            <person name="Doll E."/>
            <person name="Wenning M."/>
            <person name="Brinks E."/>
            <person name="Kabisch J."/>
            <person name="Breitenwieser F."/>
            <person name="Lappann M."/>
            <person name="Boehnlein C."/>
            <person name="Franz C."/>
        </authorList>
    </citation>
    <scope>NUCLEOTIDE SEQUENCE [LARGE SCALE GENOMIC DNA]</scope>
    <source>
        <strain evidence="3 5">DSM 10599</strain>
    </source>
</reference>
<dbReference type="STRING" id="46224.B4102_0562"/>
<dbReference type="PATRIC" id="fig|46224.3.peg.2782"/>
<accession>A0A150L6J4</accession>
<organism evidence="2 4">
    <name type="scientific">Heyndrickxia sporothermodurans</name>
    <dbReference type="NCBI Taxonomy" id="46224"/>
    <lineage>
        <taxon>Bacteria</taxon>
        <taxon>Bacillati</taxon>
        <taxon>Bacillota</taxon>
        <taxon>Bacilli</taxon>
        <taxon>Bacillales</taxon>
        <taxon>Bacillaceae</taxon>
        <taxon>Heyndrickxia</taxon>
    </lineage>
</organism>
<evidence type="ECO:0000313" key="5">
    <source>
        <dbReference type="Proteomes" id="UP000595512"/>
    </source>
</evidence>
<dbReference type="AlphaFoldDB" id="A0A150L6J4"/>
<keyword evidence="1" id="KW-1133">Transmembrane helix</keyword>
<feature type="transmembrane region" description="Helical" evidence="1">
    <location>
        <begin position="7"/>
        <end position="27"/>
    </location>
</feature>
<keyword evidence="1" id="KW-0812">Transmembrane</keyword>